<evidence type="ECO:0000313" key="3">
    <source>
        <dbReference type="Proteomes" id="UP001295740"/>
    </source>
</evidence>
<feature type="compositionally biased region" description="Polar residues" evidence="1">
    <location>
        <begin position="56"/>
        <end position="80"/>
    </location>
</feature>
<gene>
    <name evidence="2" type="ORF">KHLLAP_LOCUS11105</name>
</gene>
<protein>
    <submittedName>
        <fullName evidence="2">Uu.00g062620.m01.CDS01</fullName>
    </submittedName>
</protein>
<dbReference type="EMBL" id="CAUWAG010000018">
    <property type="protein sequence ID" value="CAJ2510637.1"/>
    <property type="molecule type" value="Genomic_DNA"/>
</dbReference>
<dbReference type="AlphaFoldDB" id="A0AAI8YKI1"/>
<proteinExistence type="predicted"/>
<evidence type="ECO:0000313" key="2">
    <source>
        <dbReference type="EMBL" id="CAJ2510637.1"/>
    </source>
</evidence>
<sequence length="278" mass="31158">MSHHLVSNVPEAYEQRLTLLQNHNAIRRGRRRRARRQSSHPYNERRPRTNGVDADATNTRPGVDYQSNSSSAPELTGPTSNLSLPWSSEVDVNHNYMPFEHMFINGHLDVGGATRHHELINHGQVDAPLQPLPETLGPFDEPQTPFHEHLTPSDEHLTPLEQALWSFNHKAMNVEPTQGAYTAPADDWIQHVVQQQPEQHHGLGVWSAQPRSASPFRLVGEPVAQDQQEFEFELEFDFEHAVEIEVKLEAEGGAVEPGQSHAGPGLTAIERGNGNLHE</sequence>
<name>A0AAI8YKI1_9PEZI</name>
<accession>A0AAI8YKI1</accession>
<evidence type="ECO:0000256" key="1">
    <source>
        <dbReference type="SAM" id="MobiDB-lite"/>
    </source>
</evidence>
<feature type="compositionally biased region" description="Basic residues" evidence="1">
    <location>
        <begin position="25"/>
        <end position="38"/>
    </location>
</feature>
<organism evidence="2 3">
    <name type="scientific">Anthostomella pinea</name>
    <dbReference type="NCBI Taxonomy" id="933095"/>
    <lineage>
        <taxon>Eukaryota</taxon>
        <taxon>Fungi</taxon>
        <taxon>Dikarya</taxon>
        <taxon>Ascomycota</taxon>
        <taxon>Pezizomycotina</taxon>
        <taxon>Sordariomycetes</taxon>
        <taxon>Xylariomycetidae</taxon>
        <taxon>Xylariales</taxon>
        <taxon>Xylariaceae</taxon>
        <taxon>Anthostomella</taxon>
    </lineage>
</organism>
<reference evidence="2" key="1">
    <citation type="submission" date="2023-10" db="EMBL/GenBank/DDBJ databases">
        <authorList>
            <person name="Hackl T."/>
        </authorList>
    </citation>
    <scope>NUCLEOTIDE SEQUENCE</scope>
</reference>
<dbReference type="Proteomes" id="UP001295740">
    <property type="component" value="Unassembled WGS sequence"/>
</dbReference>
<keyword evidence="3" id="KW-1185">Reference proteome</keyword>
<feature type="region of interest" description="Disordered" evidence="1">
    <location>
        <begin position="254"/>
        <end position="278"/>
    </location>
</feature>
<feature type="region of interest" description="Disordered" evidence="1">
    <location>
        <begin position="22"/>
        <end position="80"/>
    </location>
</feature>
<comment type="caution">
    <text evidence="2">The sequence shown here is derived from an EMBL/GenBank/DDBJ whole genome shotgun (WGS) entry which is preliminary data.</text>
</comment>